<sequence>MLKNICLIFFSIALNLSAYINIYPVSFDKTIDGSGNNQEFILYNKTNKPLRYNISLSDERFQKNSMKNWIEFYPKNITVKPGKSEKIKMYIKAPKNTPRGEYLTTVEIKENLLPNLEKNVSQNNVQLLTHLKMDIVGYVGNLKPNYKVDNFSYSIQKDSISVRGTIKNSGDRRGKVALILSNGKNKENYTLGKLKVNKGESIDLSKLSHSIKDQKLPKNFNKLILKDEDSGDTLSEVSL</sequence>
<protein>
    <recommendedName>
        <fullName evidence="3">Pili assembly chaperone N-terminal domain-containing protein</fullName>
    </recommendedName>
</protein>
<dbReference type="EMBL" id="JAVIKH010000011">
    <property type="protein sequence ID" value="MDX8336578.1"/>
    <property type="molecule type" value="Genomic_DNA"/>
</dbReference>
<dbReference type="Proteomes" id="UP001279681">
    <property type="component" value="Unassembled WGS sequence"/>
</dbReference>
<dbReference type="RefSeq" id="WP_320313964.1">
    <property type="nucleotide sequence ID" value="NZ_JAVIKH010000011.1"/>
</dbReference>
<proteinExistence type="predicted"/>
<reference evidence="2" key="1">
    <citation type="submission" date="2023-07" db="EMBL/GenBank/DDBJ databases">
        <authorList>
            <person name="Colorado M.A."/>
            <person name="Villamil L.M."/>
            <person name="Melo J.F."/>
            <person name="Rodriguez J.A."/>
            <person name="Ruiz R.Y."/>
        </authorList>
    </citation>
    <scope>NUCLEOTIDE SEQUENCE [LARGE SCALE GENOMIC DNA]</scope>
    <source>
        <strain evidence="2">C33</strain>
    </source>
</reference>
<evidence type="ECO:0000313" key="2">
    <source>
        <dbReference type="Proteomes" id="UP001279681"/>
    </source>
</evidence>
<keyword evidence="2" id="KW-1185">Reference proteome</keyword>
<evidence type="ECO:0000313" key="1">
    <source>
        <dbReference type="EMBL" id="MDX8336578.1"/>
    </source>
</evidence>
<dbReference type="SUPFAM" id="SSF49354">
    <property type="entry name" value="PapD-like"/>
    <property type="match status" value="1"/>
</dbReference>
<comment type="caution">
    <text evidence="1">The sequence shown here is derived from an EMBL/GenBank/DDBJ whole genome shotgun (WGS) entry which is preliminary data.</text>
</comment>
<dbReference type="InterPro" id="IPR008962">
    <property type="entry name" value="PapD-like_sf"/>
</dbReference>
<dbReference type="Gene3D" id="2.60.40.10">
    <property type="entry name" value="Immunoglobulins"/>
    <property type="match status" value="1"/>
</dbReference>
<dbReference type="InterPro" id="IPR013783">
    <property type="entry name" value="Ig-like_fold"/>
</dbReference>
<name>A0ABU4WDK0_9FUSO</name>
<organism evidence="1 2">
    <name type="scientific">Candidatus Cetobacterium colombiensis</name>
    <dbReference type="NCBI Taxonomy" id="3073100"/>
    <lineage>
        <taxon>Bacteria</taxon>
        <taxon>Fusobacteriati</taxon>
        <taxon>Fusobacteriota</taxon>
        <taxon>Fusobacteriia</taxon>
        <taxon>Fusobacteriales</taxon>
        <taxon>Fusobacteriaceae</taxon>
        <taxon>Cetobacterium</taxon>
    </lineage>
</organism>
<accession>A0ABU4WDK0</accession>
<evidence type="ECO:0008006" key="3">
    <source>
        <dbReference type="Google" id="ProtNLM"/>
    </source>
</evidence>
<gene>
    <name evidence="1" type="ORF">RFV38_08725</name>
</gene>